<name>A0A6A6QGM1_9PEZI</name>
<proteinExistence type="predicted"/>
<accession>A0A6A6QGM1</accession>
<reference evidence="1" key="1">
    <citation type="journal article" date="2020" name="Stud. Mycol.">
        <title>101 Dothideomycetes genomes: a test case for predicting lifestyles and emergence of pathogens.</title>
        <authorList>
            <person name="Haridas S."/>
            <person name="Albert R."/>
            <person name="Binder M."/>
            <person name="Bloem J."/>
            <person name="Labutti K."/>
            <person name="Salamov A."/>
            <person name="Andreopoulos B."/>
            <person name="Baker S."/>
            <person name="Barry K."/>
            <person name="Bills G."/>
            <person name="Bluhm B."/>
            <person name="Cannon C."/>
            <person name="Castanera R."/>
            <person name="Culley D."/>
            <person name="Daum C."/>
            <person name="Ezra D."/>
            <person name="Gonzalez J."/>
            <person name="Henrissat B."/>
            <person name="Kuo A."/>
            <person name="Liang C."/>
            <person name="Lipzen A."/>
            <person name="Lutzoni F."/>
            <person name="Magnuson J."/>
            <person name="Mondo S."/>
            <person name="Nolan M."/>
            <person name="Ohm R."/>
            <person name="Pangilinan J."/>
            <person name="Park H.-J."/>
            <person name="Ramirez L."/>
            <person name="Alfaro M."/>
            <person name="Sun H."/>
            <person name="Tritt A."/>
            <person name="Yoshinaga Y."/>
            <person name="Zwiers L.-H."/>
            <person name="Turgeon B."/>
            <person name="Goodwin S."/>
            <person name="Spatafora J."/>
            <person name="Crous P."/>
            <person name="Grigoriev I."/>
        </authorList>
    </citation>
    <scope>NUCLEOTIDE SEQUENCE</scope>
    <source>
        <strain evidence="1">CBS 269.34</strain>
    </source>
</reference>
<gene>
    <name evidence="1" type="ORF">BU16DRAFT_543096</name>
</gene>
<keyword evidence="2" id="KW-1185">Reference proteome</keyword>
<evidence type="ECO:0000313" key="1">
    <source>
        <dbReference type="EMBL" id="KAF2490793.1"/>
    </source>
</evidence>
<sequence length="506" mass="57625">MDVWDPTISTSSIPAYMLPAAPRGTLVASEQPEQTGLVISGVHLPEELLERVAMHTASDNASAKRLRETCKLFSRVAARYVFHTVHFSPLRDNLQWLIMIASDKVLASYVRKFVYHDGSMQQFNSRRHSRADIEHAEKELWANPERETTKDFWTCTDSSKKLSDDPLVATYLSLVEALHNLQNVDSVAIYRDDRLFKTGMRSFHRNCTDTSMRSTFRCSISNLIPPHGPHLVDHRMYCDAQLNCFLHSLAPAKAANNSFPNKMSHVVFYNTSMKAEGSREVLYPTLTDNSVPASPPFKALSVLDIDLTEKTFSADELCSFDQLVSWLSCSTHLKSVRIVLHYNIEPTERLSNDDDSQGPHYGTWPRLEKLTLSGFATTARHLTRFLIRIASSLRCLSLSNLHLDDAQGWQFVLVELHNHLKLDQVHLRFLRVRGGYLLGKLDPDAPPKFRDEERRLECHWRAVEDYVLRKSTVEPHLDGKTFYATHAYCGLADCPEAPYTEYDSPS</sequence>
<organism evidence="1 2">
    <name type="scientific">Lophium mytilinum</name>
    <dbReference type="NCBI Taxonomy" id="390894"/>
    <lineage>
        <taxon>Eukaryota</taxon>
        <taxon>Fungi</taxon>
        <taxon>Dikarya</taxon>
        <taxon>Ascomycota</taxon>
        <taxon>Pezizomycotina</taxon>
        <taxon>Dothideomycetes</taxon>
        <taxon>Pleosporomycetidae</taxon>
        <taxon>Mytilinidiales</taxon>
        <taxon>Mytilinidiaceae</taxon>
        <taxon>Lophium</taxon>
    </lineage>
</organism>
<protein>
    <submittedName>
        <fullName evidence="1">Uncharacterized protein</fullName>
    </submittedName>
</protein>
<evidence type="ECO:0000313" key="2">
    <source>
        <dbReference type="Proteomes" id="UP000799750"/>
    </source>
</evidence>
<dbReference type="OrthoDB" id="10555967at2759"/>
<dbReference type="AlphaFoldDB" id="A0A6A6QGM1"/>
<dbReference type="Proteomes" id="UP000799750">
    <property type="component" value="Unassembled WGS sequence"/>
</dbReference>
<dbReference type="EMBL" id="MU004196">
    <property type="protein sequence ID" value="KAF2490793.1"/>
    <property type="molecule type" value="Genomic_DNA"/>
</dbReference>